<name>A0AAD9Q5J3_ACRCE</name>
<dbReference type="PANTHER" id="PTHR45954:SF1">
    <property type="entry name" value="LD33695P"/>
    <property type="match status" value="1"/>
</dbReference>
<dbReference type="InterPro" id="IPR019734">
    <property type="entry name" value="TPR_rpt"/>
</dbReference>
<proteinExistence type="predicted"/>
<organism evidence="4 5">
    <name type="scientific">Acropora cervicornis</name>
    <name type="common">Staghorn coral</name>
    <dbReference type="NCBI Taxonomy" id="6130"/>
    <lineage>
        <taxon>Eukaryota</taxon>
        <taxon>Metazoa</taxon>
        <taxon>Cnidaria</taxon>
        <taxon>Anthozoa</taxon>
        <taxon>Hexacorallia</taxon>
        <taxon>Scleractinia</taxon>
        <taxon>Astrocoeniina</taxon>
        <taxon>Acroporidae</taxon>
        <taxon>Acropora</taxon>
    </lineage>
</organism>
<dbReference type="GO" id="GO:0000132">
    <property type="term" value="P:establishment of mitotic spindle orientation"/>
    <property type="evidence" value="ECO:0007669"/>
    <property type="project" value="TreeGrafter"/>
</dbReference>
<evidence type="ECO:0000313" key="4">
    <source>
        <dbReference type="EMBL" id="KAK2554964.1"/>
    </source>
</evidence>
<dbReference type="GO" id="GO:0005092">
    <property type="term" value="F:GDP-dissociation inhibitor activity"/>
    <property type="evidence" value="ECO:0007669"/>
    <property type="project" value="TreeGrafter"/>
</dbReference>
<evidence type="ECO:0000256" key="1">
    <source>
        <dbReference type="ARBA" id="ARBA00004496"/>
    </source>
</evidence>
<dbReference type="InterPro" id="IPR052386">
    <property type="entry name" value="GPSM"/>
</dbReference>
<reference evidence="4" key="1">
    <citation type="journal article" date="2023" name="G3 (Bethesda)">
        <title>Whole genome assembly and annotation of the endangered Caribbean coral Acropora cervicornis.</title>
        <authorList>
            <person name="Selwyn J.D."/>
            <person name="Vollmer S.V."/>
        </authorList>
    </citation>
    <scope>NUCLEOTIDE SEQUENCE</scope>
    <source>
        <strain evidence="4">K2</strain>
    </source>
</reference>
<dbReference type="Gene3D" id="1.25.40.10">
    <property type="entry name" value="Tetratricopeptide repeat domain"/>
    <property type="match status" value="1"/>
</dbReference>
<evidence type="ECO:0000256" key="2">
    <source>
        <dbReference type="ARBA" id="ARBA00022490"/>
    </source>
</evidence>
<accession>A0AAD9Q5J3</accession>
<dbReference type="SUPFAM" id="SSF48452">
    <property type="entry name" value="TPR-like"/>
    <property type="match status" value="1"/>
</dbReference>
<dbReference type="GO" id="GO:0001965">
    <property type="term" value="F:G-protein alpha-subunit binding"/>
    <property type="evidence" value="ECO:0007669"/>
    <property type="project" value="TreeGrafter"/>
</dbReference>
<dbReference type="PANTHER" id="PTHR45954">
    <property type="entry name" value="LD33695P"/>
    <property type="match status" value="1"/>
</dbReference>
<dbReference type="Proteomes" id="UP001249851">
    <property type="component" value="Unassembled WGS sequence"/>
</dbReference>
<dbReference type="EMBL" id="JARQWQ010000065">
    <property type="protein sequence ID" value="KAK2554964.1"/>
    <property type="molecule type" value="Genomic_DNA"/>
</dbReference>
<dbReference type="AlphaFoldDB" id="A0AAD9Q5J3"/>
<comment type="caution">
    <text evidence="4">The sequence shown here is derived from an EMBL/GenBank/DDBJ whole genome shotgun (WGS) entry which is preliminary data.</text>
</comment>
<reference evidence="4" key="2">
    <citation type="journal article" date="2023" name="Science">
        <title>Genomic signatures of disease resistance in endangered staghorn corals.</title>
        <authorList>
            <person name="Vollmer S.V."/>
            <person name="Selwyn J.D."/>
            <person name="Despard B.A."/>
            <person name="Roesel C.L."/>
        </authorList>
    </citation>
    <scope>NUCLEOTIDE SEQUENCE</scope>
    <source>
        <strain evidence="4">K2</strain>
    </source>
</reference>
<keyword evidence="5" id="KW-1185">Reference proteome</keyword>
<protein>
    <submittedName>
        <fullName evidence="4">Tetratricopeptide repeat protein 28</fullName>
    </submittedName>
</protein>
<keyword evidence="2" id="KW-0963">Cytoplasm</keyword>
<dbReference type="SMART" id="SM00028">
    <property type="entry name" value="TPR"/>
    <property type="match status" value="4"/>
</dbReference>
<dbReference type="GO" id="GO:0005938">
    <property type="term" value="C:cell cortex"/>
    <property type="evidence" value="ECO:0007669"/>
    <property type="project" value="TreeGrafter"/>
</dbReference>
<keyword evidence="3" id="KW-0677">Repeat</keyword>
<gene>
    <name evidence="4" type="ORF">P5673_023303</name>
</gene>
<sequence length="254" mass="30007">MGSSLCAKFRNWRKRRSKERKIKEDAMPFNVNEENQEEVAVEKGKLRRIICHEEEDDEMKPVLYAKQELENLIVELEKELQAKWCNKREREKLLLELGHAYYKYCKFEKARHHYEQHFNLVRKRIHSLSSLQRAYCNLGCVCRRLGDFDKAANFLETGLAMAEEAQDLRSQGRFYNNLGNICEMQRDFEGAIFYQSKRRKIAEILKDGDSEAKASASIANAYHCIGNLRRSITYYESVVLWLRRKLGKDLLQDL</sequence>
<evidence type="ECO:0000313" key="5">
    <source>
        <dbReference type="Proteomes" id="UP001249851"/>
    </source>
</evidence>
<dbReference type="InterPro" id="IPR011990">
    <property type="entry name" value="TPR-like_helical_dom_sf"/>
</dbReference>
<comment type="subcellular location">
    <subcellularLocation>
        <location evidence="1">Cytoplasm</location>
    </subcellularLocation>
</comment>
<evidence type="ECO:0000256" key="3">
    <source>
        <dbReference type="ARBA" id="ARBA00022737"/>
    </source>
</evidence>
<dbReference type="Pfam" id="PF13424">
    <property type="entry name" value="TPR_12"/>
    <property type="match status" value="1"/>
</dbReference>